<feature type="region of interest" description="Disordered" evidence="3">
    <location>
        <begin position="492"/>
        <end position="568"/>
    </location>
</feature>
<feature type="compositionally biased region" description="Polar residues" evidence="3">
    <location>
        <begin position="492"/>
        <end position="501"/>
    </location>
</feature>
<evidence type="ECO:0000313" key="6">
    <source>
        <dbReference type="Proteomes" id="UP000242715"/>
    </source>
</evidence>
<keyword evidence="1" id="KW-0064">Aspartyl protease</keyword>
<dbReference type="GO" id="GO:0008270">
    <property type="term" value="F:zinc ion binding"/>
    <property type="evidence" value="ECO:0007669"/>
    <property type="project" value="UniProtKB-KW"/>
</dbReference>
<dbReference type="InterPro" id="IPR036875">
    <property type="entry name" value="Znf_CCHC_sf"/>
</dbReference>
<keyword evidence="2" id="KW-0863">Zinc-finger</keyword>
<accession>A0A2Z6NY58</accession>
<dbReference type="InterPro" id="IPR057670">
    <property type="entry name" value="SH3_retrovirus"/>
</dbReference>
<dbReference type="CDD" id="cd09272">
    <property type="entry name" value="RNase_HI_RT_Ty1"/>
    <property type="match status" value="1"/>
</dbReference>
<evidence type="ECO:0000256" key="1">
    <source>
        <dbReference type="ARBA" id="ARBA00022750"/>
    </source>
</evidence>
<dbReference type="PROSITE" id="PS50158">
    <property type="entry name" value="ZF_CCHC"/>
    <property type="match status" value="1"/>
</dbReference>
<dbReference type="Pfam" id="PF07727">
    <property type="entry name" value="RVT_2"/>
    <property type="match status" value="1"/>
</dbReference>
<dbReference type="InterPro" id="IPR001878">
    <property type="entry name" value="Znf_CCHC"/>
</dbReference>
<dbReference type="InterPro" id="IPR012337">
    <property type="entry name" value="RNaseH-like_sf"/>
</dbReference>
<dbReference type="Pfam" id="PF25597">
    <property type="entry name" value="SH3_retrovirus"/>
    <property type="match status" value="1"/>
</dbReference>
<dbReference type="PANTHER" id="PTHR35317">
    <property type="entry name" value="OS04G0629600 PROTEIN"/>
    <property type="match status" value="1"/>
</dbReference>
<evidence type="ECO:0000259" key="4">
    <source>
        <dbReference type="PROSITE" id="PS50158"/>
    </source>
</evidence>
<dbReference type="PANTHER" id="PTHR35317:SF27">
    <property type="entry name" value="RETROVIRUS-RELATED POL POLYPROTEIN FROM TRANSPOSON TNT 1-94"/>
    <property type="match status" value="1"/>
</dbReference>
<proteinExistence type="predicted"/>
<feature type="compositionally biased region" description="Basic residues" evidence="3">
    <location>
        <begin position="222"/>
        <end position="236"/>
    </location>
</feature>
<evidence type="ECO:0000313" key="5">
    <source>
        <dbReference type="EMBL" id="GAU41840.1"/>
    </source>
</evidence>
<sequence>MAENSTFIQPSIPKFDGHYDHGAMLMENLLRSKELWSLIETRVTPAPENATAEQQRIAQENQLKDLKVKNYLFQAIDHTILETILNRNTSFDIWEALRTKYQGSTKVKQAQLQALRHEFEVLAMGESETVNGYFVRTLAIANRMTTHGERVELVTVVEKILRSMPERFNYVVCSIEQSTDVTTMSIDELHSSLLVQEGRMKIQKQSTDEQDLKMAGSGRGNGRGRGRNSTRGRGRGRTNKDLVQCYKCHKFGHYQNECPELENANFCEVDEEEMSLMDDTGFKYNNTKEEIWYLDSGCSNHMIGTREWMHDFNDKFTESVKLGNNSKMAVMGKGNVKMNIGGKLHVITDVYYIPAYTPQQNGVSERKNRTILDMVRSLISARNVPKRFWPGAVNWATYVKNRSPTHVVQDITLEEAWSGVKPSVHNFRIFGCVAHVHIPDVNRKKLDGKSIMCILLGVSEESKTYKLYNPSEKKIIISRDVVFEESKSWNWNKQETSSAKGQTIDIEDNDANDDTGQIEAKVTGSNTDNTESHDGNEANEDIQQDGHVSDSSDSEVLTPRTRRPPNYLRDYVTNQEQENEVDVMQNFALFSFKEDPNSYEEAVKHDVWKKAMESEIEVIKKNDTWELTDLPQGVKPIGVKWIYKPKYNEEGKIDKHKARLVAKGYAQRHGIDYNEIEAYFTKEQFTKCPHEHTLFVKNGEGDKILIVSLYVDDLIYTCNDSKMMEEFKSSMKEKFAMTDLGMMKYFLGVEVSQSPHGIFIHQHKYGSKILKSSQKDLEISKRHHELWNMYRNSNEKKVTLVRWTDSDYAGDYDDRKSTSGYVFSMGTDAISWSSKKQPIVNLSTTETEFVSAVSCACQGIWLRSILKQLKQEQHGSTIMYFDNNSSIKLSKNPVMHGRSKHIDVRYHFLRDLSKDEMIKLKHCRSEDQLVDIMTSL</sequence>
<keyword evidence="6" id="KW-1185">Reference proteome</keyword>
<dbReference type="EMBL" id="DF973884">
    <property type="protein sequence ID" value="GAU41840.1"/>
    <property type="molecule type" value="Genomic_DNA"/>
</dbReference>
<dbReference type="GO" id="GO:0003676">
    <property type="term" value="F:nucleic acid binding"/>
    <property type="evidence" value="ECO:0007669"/>
    <property type="project" value="InterPro"/>
</dbReference>
<dbReference type="GO" id="GO:0004190">
    <property type="term" value="F:aspartic-type endopeptidase activity"/>
    <property type="evidence" value="ECO:0007669"/>
    <property type="project" value="UniProtKB-KW"/>
</dbReference>
<dbReference type="Pfam" id="PF22936">
    <property type="entry name" value="Pol_BBD"/>
    <property type="match status" value="1"/>
</dbReference>
<dbReference type="SUPFAM" id="SSF57756">
    <property type="entry name" value="Retrovirus zinc finger-like domains"/>
    <property type="match status" value="1"/>
</dbReference>
<dbReference type="InterPro" id="IPR043502">
    <property type="entry name" value="DNA/RNA_pol_sf"/>
</dbReference>
<dbReference type="InterPro" id="IPR054722">
    <property type="entry name" value="PolX-like_BBD"/>
</dbReference>
<dbReference type="SUPFAM" id="SSF53098">
    <property type="entry name" value="Ribonuclease H-like"/>
    <property type="match status" value="1"/>
</dbReference>
<protein>
    <recommendedName>
        <fullName evidence="4">CCHC-type domain-containing protein</fullName>
    </recommendedName>
</protein>
<organism evidence="5 6">
    <name type="scientific">Trifolium subterraneum</name>
    <name type="common">Subterranean clover</name>
    <dbReference type="NCBI Taxonomy" id="3900"/>
    <lineage>
        <taxon>Eukaryota</taxon>
        <taxon>Viridiplantae</taxon>
        <taxon>Streptophyta</taxon>
        <taxon>Embryophyta</taxon>
        <taxon>Tracheophyta</taxon>
        <taxon>Spermatophyta</taxon>
        <taxon>Magnoliopsida</taxon>
        <taxon>eudicotyledons</taxon>
        <taxon>Gunneridae</taxon>
        <taxon>Pentapetalae</taxon>
        <taxon>rosids</taxon>
        <taxon>fabids</taxon>
        <taxon>Fabales</taxon>
        <taxon>Fabaceae</taxon>
        <taxon>Papilionoideae</taxon>
        <taxon>50 kb inversion clade</taxon>
        <taxon>NPAAA clade</taxon>
        <taxon>Hologalegina</taxon>
        <taxon>IRL clade</taxon>
        <taxon>Trifolieae</taxon>
        <taxon>Trifolium</taxon>
    </lineage>
</organism>
<dbReference type="InterPro" id="IPR013103">
    <property type="entry name" value="RVT_2"/>
</dbReference>
<dbReference type="OrthoDB" id="1739418at2759"/>
<dbReference type="Gene3D" id="4.10.60.10">
    <property type="entry name" value="Zinc finger, CCHC-type"/>
    <property type="match status" value="1"/>
</dbReference>
<evidence type="ECO:0000256" key="2">
    <source>
        <dbReference type="PROSITE-ProRule" id="PRU00047"/>
    </source>
</evidence>
<dbReference type="AlphaFoldDB" id="A0A2Z6NY58"/>
<dbReference type="Gene3D" id="3.30.420.10">
    <property type="entry name" value="Ribonuclease H-like superfamily/Ribonuclease H"/>
    <property type="match status" value="1"/>
</dbReference>
<dbReference type="Pfam" id="PF14223">
    <property type="entry name" value="Retrotran_gag_2"/>
    <property type="match status" value="1"/>
</dbReference>
<dbReference type="SMART" id="SM00343">
    <property type="entry name" value="ZnF_C2HC"/>
    <property type="match status" value="1"/>
</dbReference>
<feature type="domain" description="CCHC-type" evidence="4">
    <location>
        <begin position="245"/>
        <end position="260"/>
    </location>
</feature>
<name>A0A2Z6NY58_TRISU</name>
<keyword evidence="2" id="KW-0862">Zinc</keyword>
<dbReference type="SUPFAM" id="SSF56672">
    <property type="entry name" value="DNA/RNA polymerases"/>
    <property type="match status" value="1"/>
</dbReference>
<dbReference type="InterPro" id="IPR036397">
    <property type="entry name" value="RNaseH_sf"/>
</dbReference>
<gene>
    <name evidence="5" type="ORF">TSUD_177510</name>
</gene>
<keyword evidence="2" id="KW-0479">Metal-binding</keyword>
<keyword evidence="1" id="KW-0378">Hydrolase</keyword>
<reference evidence="6" key="1">
    <citation type="journal article" date="2017" name="Front. Plant Sci.">
        <title>Climate Clever Clovers: New Paradigm to Reduce the Environmental Footprint of Ruminants by Breeding Low Methanogenic Forages Utilizing Haplotype Variation.</title>
        <authorList>
            <person name="Kaur P."/>
            <person name="Appels R."/>
            <person name="Bayer P.E."/>
            <person name="Keeble-Gagnere G."/>
            <person name="Wang J."/>
            <person name="Hirakawa H."/>
            <person name="Shirasawa K."/>
            <person name="Vercoe P."/>
            <person name="Stefanova K."/>
            <person name="Durmic Z."/>
            <person name="Nichols P."/>
            <person name="Revell C."/>
            <person name="Isobe S.N."/>
            <person name="Edwards D."/>
            <person name="Erskine W."/>
        </authorList>
    </citation>
    <scope>NUCLEOTIDE SEQUENCE [LARGE SCALE GENOMIC DNA]</scope>
    <source>
        <strain evidence="6">cv. Daliak</strain>
    </source>
</reference>
<feature type="region of interest" description="Disordered" evidence="3">
    <location>
        <begin position="204"/>
        <end position="236"/>
    </location>
</feature>
<dbReference type="Proteomes" id="UP000242715">
    <property type="component" value="Unassembled WGS sequence"/>
</dbReference>
<evidence type="ECO:0000256" key="3">
    <source>
        <dbReference type="SAM" id="MobiDB-lite"/>
    </source>
</evidence>
<keyword evidence="1" id="KW-0645">Protease</keyword>